<dbReference type="SMART" id="SM00879">
    <property type="entry name" value="Brix"/>
    <property type="match status" value="1"/>
</dbReference>
<feature type="region of interest" description="Disordered" evidence="1">
    <location>
        <begin position="1"/>
        <end position="36"/>
    </location>
</feature>
<proteinExistence type="predicted"/>
<sequence>MPTSRFEPSTIKNKIKREEVLQKSKKAKNQQKLQKRLAQAKLEANDPALKKKRLAENVPVTLDNAREFDPSILTAEPSSSGTNGESSQLEQLEVDLDNDPFASYFTSTDDPLIPPKILITTSPKASKATYEFCDELVGVFPGAEFIRRKKGKGFEVGRIAGWAADRGYKHLCVVNEDMKKPNAITLVHLPNGPSAYFKLTSVELTKQIFGHARATPHHPELVLNNFVTRLGHAVGRMFQTTFPQLPEFQGRQVVTLHNQRDFLFFRRHRYAFRSTEKVALQEIGPRFTLKLRWLKKGIPAVYNFGEEPAPLTFDVQSTTTEEDQPQESSEIENPKKTVPPKQDEILWAWKPELETTRRTFFL</sequence>
<evidence type="ECO:0000259" key="2">
    <source>
        <dbReference type="PROSITE" id="PS50833"/>
    </source>
</evidence>
<name>A0A409XL55_PSICY</name>
<gene>
    <name evidence="3" type="ORF">CVT25_013717</name>
</gene>
<protein>
    <recommendedName>
        <fullName evidence="2">Brix domain-containing protein</fullName>
    </recommendedName>
</protein>
<dbReference type="PANTHER" id="PTHR22734:SF3">
    <property type="entry name" value="RIBOSOME PRODUCTION FACTOR 1"/>
    <property type="match status" value="1"/>
</dbReference>
<dbReference type="SUPFAM" id="SSF52954">
    <property type="entry name" value="Class II aaRS ABD-related"/>
    <property type="match status" value="1"/>
</dbReference>
<feature type="domain" description="Brix" evidence="2">
    <location>
        <begin position="115"/>
        <end position="300"/>
    </location>
</feature>
<evidence type="ECO:0000256" key="1">
    <source>
        <dbReference type="SAM" id="MobiDB-lite"/>
    </source>
</evidence>
<evidence type="ECO:0000313" key="4">
    <source>
        <dbReference type="Proteomes" id="UP000283269"/>
    </source>
</evidence>
<accession>A0A409XL55</accession>
<dbReference type="Proteomes" id="UP000283269">
    <property type="component" value="Unassembled WGS sequence"/>
</dbReference>
<dbReference type="PROSITE" id="PS50833">
    <property type="entry name" value="BRIX"/>
    <property type="match status" value="1"/>
</dbReference>
<feature type="compositionally biased region" description="Polar residues" evidence="1">
    <location>
        <begin position="1"/>
        <end position="12"/>
    </location>
</feature>
<dbReference type="EMBL" id="NHYD01001342">
    <property type="protein sequence ID" value="PPQ91460.1"/>
    <property type="molecule type" value="Genomic_DNA"/>
</dbReference>
<dbReference type="GO" id="GO:0000460">
    <property type="term" value="P:maturation of 5.8S rRNA"/>
    <property type="evidence" value="ECO:0007669"/>
    <property type="project" value="TreeGrafter"/>
</dbReference>
<dbReference type="GO" id="GO:0005730">
    <property type="term" value="C:nucleolus"/>
    <property type="evidence" value="ECO:0007669"/>
    <property type="project" value="TreeGrafter"/>
</dbReference>
<dbReference type="InterPro" id="IPR044281">
    <property type="entry name" value="IMP4/RPF1"/>
</dbReference>
<keyword evidence="4" id="KW-1185">Reference proteome</keyword>
<dbReference type="GO" id="GO:0000470">
    <property type="term" value="P:maturation of LSU-rRNA"/>
    <property type="evidence" value="ECO:0007669"/>
    <property type="project" value="TreeGrafter"/>
</dbReference>
<feature type="compositionally biased region" description="Polar residues" evidence="1">
    <location>
        <begin position="76"/>
        <end position="88"/>
    </location>
</feature>
<evidence type="ECO:0000313" key="3">
    <source>
        <dbReference type="EMBL" id="PPQ91460.1"/>
    </source>
</evidence>
<dbReference type="FunCoup" id="A0A409XL55">
    <property type="interactions" value="532"/>
</dbReference>
<dbReference type="Pfam" id="PF04427">
    <property type="entry name" value="Brix"/>
    <property type="match status" value="1"/>
</dbReference>
<organism evidence="3 4">
    <name type="scientific">Psilocybe cyanescens</name>
    <dbReference type="NCBI Taxonomy" id="93625"/>
    <lineage>
        <taxon>Eukaryota</taxon>
        <taxon>Fungi</taxon>
        <taxon>Dikarya</taxon>
        <taxon>Basidiomycota</taxon>
        <taxon>Agaricomycotina</taxon>
        <taxon>Agaricomycetes</taxon>
        <taxon>Agaricomycetidae</taxon>
        <taxon>Agaricales</taxon>
        <taxon>Agaricineae</taxon>
        <taxon>Strophariaceae</taxon>
        <taxon>Psilocybe</taxon>
    </lineage>
</organism>
<feature type="compositionally biased region" description="Basic residues" evidence="1">
    <location>
        <begin position="23"/>
        <end position="35"/>
    </location>
</feature>
<comment type="caution">
    <text evidence="3">The sequence shown here is derived from an EMBL/GenBank/DDBJ whole genome shotgun (WGS) entry which is preliminary data.</text>
</comment>
<reference evidence="3 4" key="1">
    <citation type="journal article" date="2018" name="Evol. Lett.">
        <title>Horizontal gene cluster transfer increased hallucinogenic mushroom diversity.</title>
        <authorList>
            <person name="Reynolds H.T."/>
            <person name="Vijayakumar V."/>
            <person name="Gluck-Thaler E."/>
            <person name="Korotkin H.B."/>
            <person name="Matheny P.B."/>
            <person name="Slot J.C."/>
        </authorList>
    </citation>
    <scope>NUCLEOTIDE SEQUENCE [LARGE SCALE GENOMIC DNA]</scope>
    <source>
        <strain evidence="3 4">2631</strain>
    </source>
</reference>
<dbReference type="Gene3D" id="3.40.50.10480">
    <property type="entry name" value="Probable brix-domain ribosomal biogenesis protein"/>
    <property type="match status" value="1"/>
</dbReference>
<dbReference type="GO" id="GO:0042134">
    <property type="term" value="F:rRNA primary transcript binding"/>
    <property type="evidence" value="ECO:0007669"/>
    <property type="project" value="InterPro"/>
</dbReference>
<dbReference type="PANTHER" id="PTHR22734">
    <property type="entry name" value="U3 SMALL NUCLEOLAR RIBONUCLEOPROTEIN PROTEIN IMP4"/>
    <property type="match status" value="1"/>
</dbReference>
<dbReference type="AlphaFoldDB" id="A0A409XL55"/>
<dbReference type="InterPro" id="IPR007109">
    <property type="entry name" value="Brix"/>
</dbReference>
<feature type="region of interest" description="Disordered" evidence="1">
    <location>
        <begin position="316"/>
        <end position="343"/>
    </location>
</feature>
<dbReference type="STRING" id="93625.A0A409XL55"/>
<dbReference type="GO" id="GO:0030687">
    <property type="term" value="C:preribosome, large subunit precursor"/>
    <property type="evidence" value="ECO:0007669"/>
    <property type="project" value="TreeGrafter"/>
</dbReference>
<feature type="region of interest" description="Disordered" evidence="1">
    <location>
        <begin position="69"/>
        <end position="88"/>
    </location>
</feature>
<dbReference type="InParanoid" id="A0A409XL55"/>
<dbReference type="OrthoDB" id="264354at2759"/>